<keyword evidence="3" id="KW-1185">Reference proteome</keyword>
<feature type="chain" id="PRO_5020483891" description="Thioredoxin" evidence="1">
    <location>
        <begin position="22"/>
        <end position="148"/>
    </location>
</feature>
<organism evidence="2 3">
    <name type="scientific">Breznakia blatticola</name>
    <dbReference type="NCBI Taxonomy" id="1754012"/>
    <lineage>
        <taxon>Bacteria</taxon>
        <taxon>Bacillati</taxon>
        <taxon>Bacillota</taxon>
        <taxon>Erysipelotrichia</taxon>
        <taxon>Erysipelotrichales</taxon>
        <taxon>Erysipelotrichaceae</taxon>
        <taxon>Breznakia</taxon>
    </lineage>
</organism>
<name>A0A4R8A8L3_9FIRM</name>
<dbReference type="EMBL" id="SODD01000002">
    <property type="protein sequence ID" value="TDW26008.1"/>
    <property type="molecule type" value="Genomic_DNA"/>
</dbReference>
<reference evidence="2 3" key="1">
    <citation type="submission" date="2019-03" db="EMBL/GenBank/DDBJ databases">
        <title>Genomic Encyclopedia of Type Strains, Phase IV (KMG-IV): sequencing the most valuable type-strain genomes for metagenomic binning, comparative biology and taxonomic classification.</title>
        <authorList>
            <person name="Goeker M."/>
        </authorList>
    </citation>
    <scope>NUCLEOTIDE SEQUENCE [LARGE SCALE GENOMIC DNA]</scope>
    <source>
        <strain evidence="2 3">DSM 28867</strain>
    </source>
</reference>
<dbReference type="RefSeq" id="WP_134167548.1">
    <property type="nucleotide sequence ID" value="NZ_SODD01000002.1"/>
</dbReference>
<evidence type="ECO:0008006" key="4">
    <source>
        <dbReference type="Google" id="ProtNLM"/>
    </source>
</evidence>
<sequence length="148" mass="16744">MKKLIAILTCTFLVLSGCSSSKDYERDTSQGKLEEITFEQFKNHSFAEGDAMVVLSQTTCSHCKIYKEDTIIPYLLEHNVTVYELNFTNEEDPKGAWVEVQEMLDGKFTGTPATLIVNGDELKETVTGEVTLDDFDDLVVEYQLDKKK</sequence>
<protein>
    <recommendedName>
        <fullName evidence="4">Thioredoxin</fullName>
    </recommendedName>
</protein>
<dbReference type="Proteomes" id="UP000294743">
    <property type="component" value="Unassembled WGS sequence"/>
</dbReference>
<evidence type="ECO:0000313" key="2">
    <source>
        <dbReference type="EMBL" id="TDW26008.1"/>
    </source>
</evidence>
<dbReference type="OrthoDB" id="1642606at2"/>
<dbReference type="Gene3D" id="3.40.30.10">
    <property type="entry name" value="Glutaredoxin"/>
    <property type="match status" value="1"/>
</dbReference>
<dbReference type="SUPFAM" id="SSF52833">
    <property type="entry name" value="Thioredoxin-like"/>
    <property type="match status" value="1"/>
</dbReference>
<dbReference type="InterPro" id="IPR036249">
    <property type="entry name" value="Thioredoxin-like_sf"/>
</dbReference>
<proteinExistence type="predicted"/>
<accession>A0A4R8A8L3</accession>
<comment type="caution">
    <text evidence="2">The sequence shown here is derived from an EMBL/GenBank/DDBJ whole genome shotgun (WGS) entry which is preliminary data.</text>
</comment>
<keyword evidence="1" id="KW-0732">Signal</keyword>
<dbReference type="PROSITE" id="PS51257">
    <property type="entry name" value="PROKAR_LIPOPROTEIN"/>
    <property type="match status" value="1"/>
</dbReference>
<evidence type="ECO:0000313" key="3">
    <source>
        <dbReference type="Proteomes" id="UP000294743"/>
    </source>
</evidence>
<gene>
    <name evidence="2" type="ORF">EDD63_10229</name>
</gene>
<dbReference type="AlphaFoldDB" id="A0A4R8A8L3"/>
<feature type="signal peptide" evidence="1">
    <location>
        <begin position="1"/>
        <end position="21"/>
    </location>
</feature>
<evidence type="ECO:0000256" key="1">
    <source>
        <dbReference type="SAM" id="SignalP"/>
    </source>
</evidence>